<reference evidence="3" key="1">
    <citation type="submission" date="2023-03" db="EMBL/GenBank/DDBJ databases">
        <authorList>
            <person name="Julca I."/>
        </authorList>
    </citation>
    <scope>NUCLEOTIDE SEQUENCE</scope>
</reference>
<dbReference type="Proteomes" id="UP001161247">
    <property type="component" value="Chromosome 4"/>
</dbReference>
<keyword evidence="4" id="KW-1185">Reference proteome</keyword>
<evidence type="ECO:0000256" key="2">
    <source>
        <dbReference type="SAM" id="MobiDB-lite"/>
    </source>
</evidence>
<keyword evidence="1" id="KW-0175">Coiled coil</keyword>
<feature type="region of interest" description="Disordered" evidence="2">
    <location>
        <begin position="259"/>
        <end position="290"/>
    </location>
</feature>
<feature type="region of interest" description="Disordered" evidence="2">
    <location>
        <begin position="225"/>
        <end position="245"/>
    </location>
</feature>
<dbReference type="PANTHER" id="PTHR31099">
    <property type="entry name" value="OS06G0165300 PROTEIN"/>
    <property type="match status" value="1"/>
</dbReference>
<dbReference type="AlphaFoldDB" id="A0AAV1D931"/>
<evidence type="ECO:0000313" key="4">
    <source>
        <dbReference type="Proteomes" id="UP001161247"/>
    </source>
</evidence>
<protein>
    <submittedName>
        <fullName evidence="3">OLC1v1002548C1</fullName>
    </submittedName>
</protein>
<organism evidence="3 4">
    <name type="scientific">Oldenlandia corymbosa var. corymbosa</name>
    <dbReference type="NCBI Taxonomy" id="529605"/>
    <lineage>
        <taxon>Eukaryota</taxon>
        <taxon>Viridiplantae</taxon>
        <taxon>Streptophyta</taxon>
        <taxon>Embryophyta</taxon>
        <taxon>Tracheophyta</taxon>
        <taxon>Spermatophyta</taxon>
        <taxon>Magnoliopsida</taxon>
        <taxon>eudicotyledons</taxon>
        <taxon>Gunneridae</taxon>
        <taxon>Pentapetalae</taxon>
        <taxon>asterids</taxon>
        <taxon>lamiids</taxon>
        <taxon>Gentianales</taxon>
        <taxon>Rubiaceae</taxon>
        <taxon>Rubioideae</taxon>
        <taxon>Spermacoceae</taxon>
        <taxon>Hedyotis-Oldenlandia complex</taxon>
        <taxon>Oldenlandia</taxon>
    </lineage>
</organism>
<gene>
    <name evidence="3" type="ORF">OLC1_LOCUS12988</name>
</gene>
<evidence type="ECO:0000313" key="3">
    <source>
        <dbReference type="EMBL" id="CAI9103951.1"/>
    </source>
</evidence>
<dbReference type="PANTHER" id="PTHR31099:SF28">
    <property type="entry name" value="F5J5.12"/>
    <property type="match status" value="1"/>
</dbReference>
<feature type="compositionally biased region" description="Polar residues" evidence="2">
    <location>
        <begin position="225"/>
        <end position="244"/>
    </location>
</feature>
<accession>A0AAV1D931</accession>
<proteinExistence type="predicted"/>
<evidence type="ECO:0000256" key="1">
    <source>
        <dbReference type="SAM" id="Coils"/>
    </source>
</evidence>
<feature type="coiled-coil region" evidence="1">
    <location>
        <begin position="366"/>
        <end position="425"/>
    </location>
</feature>
<name>A0AAV1D931_OLDCO</name>
<sequence length="544" mass="60203">MPPLAAGNIPSAQEFCSKVSKEDALRAAEQYKIPEKFGIIAPFGKWKASYPPVGYAAVYELHFQFGLRFPLFPLVSGVLSHYDIALAQLAPNAMVCSKEFVGWFTFYPKSKFGELALNQLVTGKNSSNPGWKERFYLVRTDALGLPLEWNYSRKSDPMYDEGLASNSSLLPDVKKLLGLSISLAEITEEALDRVSAELCGSPSGEYSPDLDNMTLSQVVALKSATATATAPQQGRSTVASVSEMSSKEKTNAEKIVITSHQQKDSPAHLSSTEIQQSKPPAPEKNKRSAAADLEYPKKKAKVLTPPQDVDAVVNKFIICAEPPSMSCAGMESFTSLSVAGLGRRCFTSLPETLRVVNELYNRASRAELLEKKLKEVQAEAEQSRRDLKDSEYQMKLLCDCSAADLRCKEEQISVLEKKVRRFQEERGEFMRLYIRKVFQSKGFLDFVANLMVPAKAWGCHSALSDLADIQEVPSELRSSMDFSAEEKFNYIFLKAIQGDLNLPVVEAVASSEEPMTLDELQSLTVDHNGSADREPDRVLSVVYP</sequence>
<feature type="compositionally biased region" description="Polar residues" evidence="2">
    <location>
        <begin position="268"/>
        <end position="278"/>
    </location>
</feature>
<dbReference type="EMBL" id="OX459121">
    <property type="protein sequence ID" value="CAI9103951.1"/>
    <property type="molecule type" value="Genomic_DNA"/>
</dbReference>